<dbReference type="PANTHER" id="PTHR46861:SF1">
    <property type="entry name" value="TUMOR NECROSIS FACTOR RECEPTOR SUPERFAMILY MEMBER 1A"/>
    <property type="match status" value="1"/>
</dbReference>
<feature type="domain" description="TNFR-Cys" evidence="10">
    <location>
        <begin position="81"/>
        <end position="123"/>
    </location>
</feature>
<dbReference type="Proteomes" id="UP000824540">
    <property type="component" value="Unassembled WGS sequence"/>
</dbReference>
<dbReference type="PANTHER" id="PTHR46861">
    <property type="entry name" value="TUMOR NECROSIS FACTOR RECEPTOR SUPERFAMILY MEMBER 1A"/>
    <property type="match status" value="1"/>
</dbReference>
<dbReference type="PROSITE" id="PS50017">
    <property type="entry name" value="DEATH_DOMAIN"/>
    <property type="match status" value="1"/>
</dbReference>
<dbReference type="GO" id="GO:0045121">
    <property type="term" value="C:membrane raft"/>
    <property type="evidence" value="ECO:0007669"/>
    <property type="project" value="TreeGrafter"/>
</dbReference>
<sequence length="289" mass="32711">MDTAQRGKWKKKYLVLFLLFSVTGCAAAQVGGLVEGQRNQSLSCRSDEFKALKGHCCNKCLPGYRKEADCEGPKMRTTCSPCPDGHYMDEINHSKNCRPCRVCRHDYFEKLQSPCTEKQNAVCDCNDGYKRIYIDEYTSECQKCLISPSLSPDSFRKEDESPPSKIGVATHQSTQLPDCVPQEIRLSPFIYYLLDLIPASRFKELVRKLGVSEREIERAERDNHTFKEGQFQMLKVWGESGDGVVWGRLSQRLFSEIVSTLLDMGLSSTVDAIEEKYGYAGMCAGTRTF</sequence>
<evidence type="ECO:0000256" key="4">
    <source>
        <dbReference type="ARBA" id="ARBA00023157"/>
    </source>
</evidence>
<dbReference type="Gene3D" id="1.10.533.10">
    <property type="entry name" value="Death Domain, Fas"/>
    <property type="match status" value="1"/>
</dbReference>
<keyword evidence="1" id="KW-0053">Apoptosis</keyword>
<accession>A0A8T2NZQ7</accession>
<keyword evidence="2 8" id="KW-0732">Signal</keyword>
<evidence type="ECO:0000256" key="6">
    <source>
        <dbReference type="PROSITE-ProRule" id="PRU00206"/>
    </source>
</evidence>
<dbReference type="OrthoDB" id="9408020at2759"/>
<feature type="chain" id="PRO_5035784461" evidence="8">
    <location>
        <begin position="28"/>
        <end position="289"/>
    </location>
</feature>
<organism evidence="11 12">
    <name type="scientific">Albula glossodonta</name>
    <name type="common">roundjaw bonefish</name>
    <dbReference type="NCBI Taxonomy" id="121402"/>
    <lineage>
        <taxon>Eukaryota</taxon>
        <taxon>Metazoa</taxon>
        <taxon>Chordata</taxon>
        <taxon>Craniata</taxon>
        <taxon>Vertebrata</taxon>
        <taxon>Euteleostomi</taxon>
        <taxon>Actinopterygii</taxon>
        <taxon>Neopterygii</taxon>
        <taxon>Teleostei</taxon>
        <taxon>Albuliformes</taxon>
        <taxon>Albulidae</taxon>
        <taxon>Albula</taxon>
    </lineage>
</organism>
<dbReference type="AlphaFoldDB" id="A0A8T2NZQ7"/>
<proteinExistence type="predicted"/>
<evidence type="ECO:0000259" key="9">
    <source>
        <dbReference type="PROSITE" id="PS50017"/>
    </source>
</evidence>
<keyword evidence="5" id="KW-0325">Glycoprotein</keyword>
<name>A0A8T2NZQ7_9TELE</name>
<gene>
    <name evidence="11" type="ORF">JZ751_009480</name>
</gene>
<feature type="repeat" description="TNFR-Cys" evidence="6">
    <location>
        <begin position="81"/>
        <end position="123"/>
    </location>
</feature>
<keyword evidence="12" id="KW-1185">Reference proteome</keyword>
<protein>
    <submittedName>
        <fullName evidence="11">Uncharacterized protein</fullName>
    </submittedName>
</protein>
<dbReference type="InterPro" id="IPR000488">
    <property type="entry name" value="Death_dom"/>
</dbReference>
<evidence type="ECO:0000256" key="2">
    <source>
        <dbReference type="ARBA" id="ARBA00022729"/>
    </source>
</evidence>
<dbReference type="PROSITE" id="PS50050">
    <property type="entry name" value="TNFR_NGFR_2"/>
    <property type="match status" value="1"/>
</dbReference>
<dbReference type="GO" id="GO:0043120">
    <property type="term" value="F:tumor necrosis factor binding"/>
    <property type="evidence" value="ECO:0007669"/>
    <property type="project" value="TreeGrafter"/>
</dbReference>
<dbReference type="InterPro" id="IPR052493">
    <property type="entry name" value="TNFRSF1A"/>
</dbReference>
<dbReference type="InterPro" id="IPR011029">
    <property type="entry name" value="DEATH-like_dom_sf"/>
</dbReference>
<evidence type="ECO:0000256" key="7">
    <source>
        <dbReference type="SAM" id="MobiDB-lite"/>
    </source>
</evidence>
<dbReference type="PROSITE" id="PS51257">
    <property type="entry name" value="PROKAR_LIPOPROTEIN"/>
    <property type="match status" value="1"/>
</dbReference>
<dbReference type="InterPro" id="IPR001368">
    <property type="entry name" value="TNFR/NGFR_Cys_rich_reg"/>
</dbReference>
<dbReference type="SUPFAM" id="SSF57586">
    <property type="entry name" value="TNF receptor-like"/>
    <property type="match status" value="2"/>
</dbReference>
<dbReference type="Pfam" id="PF00531">
    <property type="entry name" value="Death"/>
    <property type="match status" value="1"/>
</dbReference>
<evidence type="ECO:0000313" key="11">
    <source>
        <dbReference type="EMBL" id="KAG9344940.1"/>
    </source>
</evidence>
<keyword evidence="3" id="KW-0677">Repeat</keyword>
<dbReference type="GO" id="GO:0006954">
    <property type="term" value="P:inflammatory response"/>
    <property type="evidence" value="ECO:0007669"/>
    <property type="project" value="TreeGrafter"/>
</dbReference>
<reference evidence="11" key="1">
    <citation type="thesis" date="2021" institute="BYU ScholarsArchive" country="Provo, UT, USA">
        <title>Applications of and Algorithms for Genome Assembly and Genomic Analyses with an Emphasis on Marine Teleosts.</title>
        <authorList>
            <person name="Pickett B.D."/>
        </authorList>
    </citation>
    <scope>NUCLEOTIDE SEQUENCE</scope>
    <source>
        <strain evidence="11">HI-2016</strain>
    </source>
</reference>
<dbReference type="Gene3D" id="2.10.50.10">
    <property type="entry name" value="Tumor Necrosis Factor Receptor, subunit A, domain 2"/>
    <property type="match status" value="1"/>
</dbReference>
<comment type="caution">
    <text evidence="11">The sequence shown here is derived from an EMBL/GenBank/DDBJ whole genome shotgun (WGS) entry which is preliminary data.</text>
</comment>
<feature type="signal peptide" evidence="8">
    <location>
        <begin position="1"/>
        <end position="27"/>
    </location>
</feature>
<evidence type="ECO:0000256" key="5">
    <source>
        <dbReference type="ARBA" id="ARBA00023180"/>
    </source>
</evidence>
<evidence type="ECO:0000313" key="12">
    <source>
        <dbReference type="Proteomes" id="UP000824540"/>
    </source>
</evidence>
<evidence type="ECO:0000256" key="8">
    <source>
        <dbReference type="SAM" id="SignalP"/>
    </source>
</evidence>
<dbReference type="SMART" id="SM00208">
    <property type="entry name" value="TNFR"/>
    <property type="match status" value="2"/>
</dbReference>
<dbReference type="GO" id="GO:0043235">
    <property type="term" value="C:receptor complex"/>
    <property type="evidence" value="ECO:0007669"/>
    <property type="project" value="TreeGrafter"/>
</dbReference>
<dbReference type="SUPFAM" id="SSF47986">
    <property type="entry name" value="DEATH domain"/>
    <property type="match status" value="1"/>
</dbReference>
<feature type="domain" description="Death" evidence="9">
    <location>
        <begin position="187"/>
        <end position="277"/>
    </location>
</feature>
<feature type="region of interest" description="Disordered" evidence="7">
    <location>
        <begin position="152"/>
        <end position="172"/>
    </location>
</feature>
<dbReference type="GO" id="GO:0005031">
    <property type="term" value="F:tumor necrosis factor receptor activity"/>
    <property type="evidence" value="ECO:0007669"/>
    <property type="project" value="TreeGrafter"/>
</dbReference>
<comment type="caution">
    <text evidence="6">Lacks conserved residue(s) required for the propagation of feature annotation.</text>
</comment>
<feature type="disulfide bond" evidence="6">
    <location>
        <begin position="82"/>
        <end position="97"/>
    </location>
</feature>
<evidence type="ECO:0000256" key="1">
    <source>
        <dbReference type="ARBA" id="ARBA00022703"/>
    </source>
</evidence>
<dbReference type="GO" id="GO:0006915">
    <property type="term" value="P:apoptotic process"/>
    <property type="evidence" value="ECO:0007669"/>
    <property type="project" value="UniProtKB-KW"/>
</dbReference>
<keyword evidence="4 6" id="KW-1015">Disulfide bond</keyword>
<evidence type="ECO:0000259" key="10">
    <source>
        <dbReference type="PROSITE" id="PS50050"/>
    </source>
</evidence>
<dbReference type="EMBL" id="JAFBMS010000018">
    <property type="protein sequence ID" value="KAG9344940.1"/>
    <property type="molecule type" value="Genomic_DNA"/>
</dbReference>
<evidence type="ECO:0000256" key="3">
    <source>
        <dbReference type="ARBA" id="ARBA00022737"/>
    </source>
</evidence>
<dbReference type="Pfam" id="PF00020">
    <property type="entry name" value="TNFR_c6"/>
    <property type="match status" value="1"/>
</dbReference>